<proteinExistence type="predicted"/>
<evidence type="ECO:0000313" key="1">
    <source>
        <dbReference type="EMBL" id="ERJ60352.1"/>
    </source>
</evidence>
<comment type="caution">
    <text evidence="1">The sequence shown here is derived from an EMBL/GenBank/DDBJ whole genome shotgun (WGS) entry which is preliminary data.</text>
</comment>
<evidence type="ECO:0000313" key="2">
    <source>
        <dbReference type="Proteomes" id="UP000016584"/>
    </source>
</evidence>
<keyword evidence="2" id="KW-1185">Reference proteome</keyword>
<dbReference type="Proteomes" id="UP000016584">
    <property type="component" value="Unassembled WGS sequence"/>
</dbReference>
<dbReference type="PATRIC" id="fig|1346330.5.peg.1050"/>
<protein>
    <submittedName>
        <fullName evidence="1">Uncharacterized protein</fullName>
    </submittedName>
</protein>
<sequence length="617" mass="70849">MDNIENEVDEARKEKVINLRNNEYLDKAFDLTPSNTIINKGRCGIGGTTLELNSQRHSIIVVPNIPTIESKKRANQDIIGVYGGITKNRLKKEIASCLDSGKYIKVLSTPDSFPKLVDACLDLGFDPYKECFLLLDEYHTIATELGYRENMIKPLEFLFEFENKALISATPFSLSDPRFDQFTRVKIVSEHLNKDVNVVFSKDIYGVLINFIEDARLIQNSNVHLFYNSVRSIVEVVSLLKKKDDVNIFCANTKENIGKLGDLRGLFAELGQQDFKKLNFYTAKYNEGWDLNDENAIIVLISDANLQQTCFDIEIKGTQAIGRLRNKAKEVYHITNCRNLATVNPNNIIADRKINAQNSVLALNYINENLVFTNDGAEFIENMKVEVSKYADIESTTGKAVINHSKVDSGVYVALANYKYNNKQSITDCWKKTGFNVKIIESGFQVSKEDRRVLHSTRIGRSIKNKLIIDKIRFYDSKEFHSKDDNGRLTINFSGLSEYQKLKQENPRLYELYIKLGYDKMEELNFSTPKMEKMYLLKTRNILEVSKNLRNYVHSTFHCGNKYPSLYIKCELSKIYNQFNVPKNVNASDIKKYFDAQEVTYRLEGKPVKGYFLHGRN</sequence>
<accession>U2HXR7</accession>
<dbReference type="RefSeq" id="WP_021069229.1">
    <property type="nucleotide sequence ID" value="NZ_ATDL01000006.1"/>
</dbReference>
<dbReference type="eggNOG" id="COG0513">
    <property type="taxonomic scope" value="Bacteria"/>
</dbReference>
<dbReference type="OrthoDB" id="1000127at2"/>
<organism evidence="1 2">
    <name type="scientific">Sphingobacterium paucimobilis HER1398</name>
    <dbReference type="NCBI Taxonomy" id="1346330"/>
    <lineage>
        <taxon>Bacteria</taxon>
        <taxon>Pseudomonadati</taxon>
        <taxon>Bacteroidota</taxon>
        <taxon>Sphingobacteriia</taxon>
        <taxon>Sphingobacteriales</taxon>
        <taxon>Sphingobacteriaceae</taxon>
        <taxon>Sphingobacterium</taxon>
    </lineage>
</organism>
<name>U2HXR7_9SPHI</name>
<dbReference type="EMBL" id="ATDL01000006">
    <property type="protein sequence ID" value="ERJ60352.1"/>
    <property type="molecule type" value="Genomic_DNA"/>
</dbReference>
<dbReference type="AlphaFoldDB" id="U2HXR7"/>
<gene>
    <name evidence="1" type="ORF">M472_16475</name>
</gene>
<reference evidence="1 2" key="1">
    <citation type="journal article" date="2013" name="Genome Announc.">
        <title>The Draft Genome Sequence of Sphingomonas paucimobilis Strain HER1398 (Proteobacteria), Host to the Giant PAU Phage, Indicates That It Is a Member of the Genus Sphingobacterium (Bacteroidetes).</title>
        <authorList>
            <person name="White R.A.III."/>
            <person name="Suttle C.A."/>
        </authorList>
    </citation>
    <scope>NUCLEOTIDE SEQUENCE [LARGE SCALE GENOMIC DNA]</scope>
    <source>
        <strain evidence="1 2">HER1398</strain>
    </source>
</reference>